<reference evidence="7" key="1">
    <citation type="journal article" date="2023" name="Science">
        <title>Elucidation of the pathway for biosynthesis of saponin adjuvants from the soapbark tree.</title>
        <authorList>
            <person name="Reed J."/>
            <person name="Orme A."/>
            <person name="El-Demerdash A."/>
            <person name="Owen C."/>
            <person name="Martin L.B.B."/>
            <person name="Misra R.C."/>
            <person name="Kikuchi S."/>
            <person name="Rejzek M."/>
            <person name="Martin A.C."/>
            <person name="Harkess A."/>
            <person name="Leebens-Mack J."/>
            <person name="Louveau T."/>
            <person name="Stephenson M.J."/>
            <person name="Osbourn A."/>
        </authorList>
    </citation>
    <scope>NUCLEOTIDE SEQUENCE</scope>
    <source>
        <strain evidence="7">S10</strain>
    </source>
</reference>
<dbReference type="InterPro" id="IPR022043">
    <property type="entry name" value="CAF1A_DD"/>
</dbReference>
<keyword evidence="3" id="KW-0234">DNA repair</keyword>
<dbReference type="Pfam" id="PF12253">
    <property type="entry name" value="CAF1A_dimeriz"/>
    <property type="match status" value="1"/>
</dbReference>
<evidence type="ECO:0000256" key="5">
    <source>
        <dbReference type="SAM" id="MobiDB-lite"/>
    </source>
</evidence>
<feature type="region of interest" description="Disordered" evidence="5">
    <location>
        <begin position="274"/>
        <end position="297"/>
    </location>
</feature>
<dbReference type="Proteomes" id="UP001163823">
    <property type="component" value="Chromosome 3"/>
</dbReference>
<proteinExistence type="predicted"/>
<dbReference type="PANTHER" id="PTHR15272">
    <property type="entry name" value="CHROMATIN ASSEMBLY FACTOR 1 SUBUNIT A CAF-1 SUBUNIT A"/>
    <property type="match status" value="1"/>
</dbReference>
<dbReference type="GO" id="GO:0005634">
    <property type="term" value="C:nucleus"/>
    <property type="evidence" value="ECO:0007669"/>
    <property type="project" value="UniProtKB-SubCell"/>
</dbReference>
<comment type="caution">
    <text evidence="7">The sequence shown here is derived from an EMBL/GenBank/DDBJ whole genome shotgun (WGS) entry which is preliminary data.</text>
</comment>
<keyword evidence="2" id="KW-0227">DNA damage</keyword>
<dbReference type="AlphaFoldDB" id="A0AAD7QB64"/>
<feature type="region of interest" description="Disordered" evidence="5">
    <location>
        <begin position="457"/>
        <end position="507"/>
    </location>
</feature>
<dbReference type="GO" id="GO:0033186">
    <property type="term" value="C:CAF-1 complex"/>
    <property type="evidence" value="ECO:0007669"/>
    <property type="project" value="TreeGrafter"/>
</dbReference>
<evidence type="ECO:0000313" key="8">
    <source>
        <dbReference type="Proteomes" id="UP001163823"/>
    </source>
</evidence>
<organism evidence="7 8">
    <name type="scientific">Quillaja saponaria</name>
    <name type="common">Soap bark tree</name>
    <dbReference type="NCBI Taxonomy" id="32244"/>
    <lineage>
        <taxon>Eukaryota</taxon>
        <taxon>Viridiplantae</taxon>
        <taxon>Streptophyta</taxon>
        <taxon>Embryophyta</taxon>
        <taxon>Tracheophyta</taxon>
        <taxon>Spermatophyta</taxon>
        <taxon>Magnoliopsida</taxon>
        <taxon>eudicotyledons</taxon>
        <taxon>Gunneridae</taxon>
        <taxon>Pentapetalae</taxon>
        <taxon>rosids</taxon>
        <taxon>fabids</taxon>
        <taxon>Fabales</taxon>
        <taxon>Quillajaceae</taxon>
        <taxon>Quillaja</taxon>
    </lineage>
</organism>
<name>A0AAD7QB64_QUISA</name>
<feature type="region of interest" description="Disordered" evidence="5">
    <location>
        <begin position="325"/>
        <end position="354"/>
    </location>
</feature>
<evidence type="ECO:0000256" key="1">
    <source>
        <dbReference type="ARBA" id="ARBA00004123"/>
    </source>
</evidence>
<protein>
    <submittedName>
        <fullName evidence="7">Chromatin assembly factor 1 subunit FAS1</fullName>
    </submittedName>
</protein>
<sequence length="664" mass="75193">MVDAGIIDVDGGQKMNGQNRARKTQKRKRVSFLQENLCSEEKEAQIEAFCKQLDGLFEYYKEVMTSELPLSRLVSEIFDKLNKIGNGAVLEPLTLASVKTSVLSIGQRLMYGAPNADADVLEDDSESCLWCWETRDVKLIPESVRGLISVRRICRKMIHERIIAVSAIIAALQKSETDQNYKHDLIKASAKLGKASTEEDIRLKVNHLLAKNIANMAGKKSKREEKMLIKQLERNKRESEKEKKKMDHELQKEQLQAEKHLKLLKGVVEKDEMCSEKEVSEMRKQQRKQQEEAEKNQRRCEKEAAELKRKLSLQKQVSMMERFIKKSKASPSCEHDRLSTKAASSDSSNKKSEHVPKAVTLSMDCALASSNEINWWEYLEVNQSAQTEDIIGVYARSLELSCPSNGDSFLDFKKCNWAKQLFQFDKSHRPAFYGIWPKKSHVVGPCHPFMKDPGLDYDIDSDEEWEEEDPGESLSDCDKDEDESLEGCSKSNDDDESEDGFLVPDGYLSENEGVQVDRMEMDTKIEDDLRKRSHVFKEKIESEEFCALLRCQKYLNNLTKHALRKNQPLIISNLMHNKSSLLLAKNLSGTVKLEQMCLEALSMCGIPGGSPVEISKNNTQDNKQEAFLSCVKASAVPISHVTAIPESNLPAIVSAIQTCSLGQK</sequence>
<accession>A0AAD7QB64</accession>
<gene>
    <name evidence="7" type="ORF">O6P43_007786</name>
</gene>
<dbReference type="KEGG" id="qsa:O6P43_007786"/>
<evidence type="ECO:0000256" key="2">
    <source>
        <dbReference type="ARBA" id="ARBA00022763"/>
    </source>
</evidence>
<feature type="domain" description="Chromatin assembly factor 1 subunit A dimerization" evidence="6">
    <location>
        <begin position="421"/>
        <end position="484"/>
    </location>
</feature>
<dbReference type="PANTHER" id="PTHR15272:SF0">
    <property type="entry name" value="CHROMATIN ASSEMBLY FACTOR 1 SUBUNIT A"/>
    <property type="match status" value="1"/>
</dbReference>
<evidence type="ECO:0000259" key="6">
    <source>
        <dbReference type="Pfam" id="PF12253"/>
    </source>
</evidence>
<feature type="region of interest" description="Disordered" evidence="5">
    <location>
        <begin position="232"/>
        <end position="251"/>
    </location>
</feature>
<dbReference type="GO" id="GO:0006334">
    <property type="term" value="P:nucleosome assembly"/>
    <property type="evidence" value="ECO:0007669"/>
    <property type="project" value="TreeGrafter"/>
</dbReference>
<dbReference type="GO" id="GO:0006281">
    <property type="term" value="P:DNA repair"/>
    <property type="evidence" value="ECO:0007669"/>
    <property type="project" value="UniProtKB-KW"/>
</dbReference>
<evidence type="ECO:0000256" key="3">
    <source>
        <dbReference type="ARBA" id="ARBA00023204"/>
    </source>
</evidence>
<evidence type="ECO:0000256" key="4">
    <source>
        <dbReference type="ARBA" id="ARBA00023242"/>
    </source>
</evidence>
<comment type="subcellular location">
    <subcellularLocation>
        <location evidence="1">Nucleus</location>
    </subcellularLocation>
</comment>
<keyword evidence="8" id="KW-1185">Reference proteome</keyword>
<keyword evidence="4" id="KW-0539">Nucleus</keyword>
<evidence type="ECO:0000313" key="7">
    <source>
        <dbReference type="EMBL" id="KAJ7978297.1"/>
    </source>
</evidence>
<dbReference type="EMBL" id="JARAOO010000003">
    <property type="protein sequence ID" value="KAJ7978297.1"/>
    <property type="molecule type" value="Genomic_DNA"/>
</dbReference>
<feature type="compositionally biased region" description="Acidic residues" evidence="5">
    <location>
        <begin position="457"/>
        <end position="471"/>
    </location>
</feature>